<evidence type="ECO:0000313" key="2">
    <source>
        <dbReference type="Proteomes" id="UP000004067"/>
    </source>
</evidence>
<dbReference type="EMBL" id="AFHQ01000059">
    <property type="protein sequence ID" value="EGK57213.1"/>
    <property type="molecule type" value="Genomic_DNA"/>
</dbReference>
<dbReference type="RefSeq" id="WP_006307591.1">
    <property type="nucleotide sequence ID" value="NZ_GL892076.1"/>
</dbReference>
<dbReference type="AlphaFoldDB" id="F5RQ89"/>
<dbReference type="Proteomes" id="UP000004067">
    <property type="component" value="Unassembled WGS sequence"/>
</dbReference>
<keyword evidence="2" id="KW-1185">Reference proteome</keyword>
<protein>
    <submittedName>
        <fullName evidence="1">Uncharacterized protein</fullName>
    </submittedName>
</protein>
<dbReference type="STRING" id="888060.HMPREF9081_2425"/>
<gene>
    <name evidence="1" type="ORF">HMPREF9081_2425</name>
</gene>
<comment type="caution">
    <text evidence="1">The sequence shown here is derived from an EMBL/GenBank/DDBJ whole genome shotgun (WGS) entry which is preliminary data.</text>
</comment>
<reference evidence="1 2" key="1">
    <citation type="submission" date="2011-04" db="EMBL/GenBank/DDBJ databases">
        <authorList>
            <person name="Muzny D."/>
            <person name="Qin X."/>
            <person name="Deng J."/>
            <person name="Jiang H."/>
            <person name="Liu Y."/>
            <person name="Qu J."/>
            <person name="Song X.-Z."/>
            <person name="Zhang L."/>
            <person name="Thornton R."/>
            <person name="Coyle M."/>
            <person name="Francisco L."/>
            <person name="Jackson L."/>
            <person name="Javaid M."/>
            <person name="Korchina V."/>
            <person name="Kovar C."/>
            <person name="Mata R."/>
            <person name="Mathew T."/>
            <person name="Ngo R."/>
            <person name="Nguyen L."/>
            <person name="Nguyen N."/>
            <person name="Okwuonu G."/>
            <person name="Ongeri F."/>
            <person name="Pham C."/>
            <person name="Simmons D."/>
            <person name="Wilczek-Boney K."/>
            <person name="Hale W."/>
            <person name="Jakkamsetti A."/>
            <person name="Pham P."/>
            <person name="Ruth R."/>
            <person name="San Lucas F."/>
            <person name="Warren J."/>
            <person name="Zhang J."/>
            <person name="Zhao Z."/>
            <person name="Zhou C."/>
            <person name="Zhu D."/>
            <person name="Lee S."/>
            <person name="Bess C."/>
            <person name="Blankenburg K."/>
            <person name="Forbes L."/>
            <person name="Fu Q."/>
            <person name="Gubbala S."/>
            <person name="Hirani K."/>
            <person name="Jayaseelan J.C."/>
            <person name="Lara F."/>
            <person name="Munidasa M."/>
            <person name="Palculict T."/>
            <person name="Patil S."/>
            <person name="Pu L.-L."/>
            <person name="Saada N."/>
            <person name="Tang L."/>
            <person name="Weissenberger G."/>
            <person name="Zhu Y."/>
            <person name="Hemphill L."/>
            <person name="Shang Y."/>
            <person name="Youmans B."/>
            <person name="Ayvaz T."/>
            <person name="Ross M."/>
            <person name="Santibanez J."/>
            <person name="Aqrawi P."/>
            <person name="Gross S."/>
            <person name="Joshi V."/>
            <person name="Fowler G."/>
            <person name="Nazareth L."/>
            <person name="Reid J."/>
            <person name="Worley K."/>
            <person name="Petrosino J."/>
            <person name="Highlander S."/>
            <person name="Gibbs R."/>
        </authorList>
    </citation>
    <scope>NUCLEOTIDE SEQUENCE [LARGE SCALE GENOMIC DNA]</scope>
    <source>
        <strain evidence="1 2">DSM 2778</strain>
    </source>
</reference>
<evidence type="ECO:0000313" key="1">
    <source>
        <dbReference type="EMBL" id="EGK57213.1"/>
    </source>
</evidence>
<accession>F5RQ89</accession>
<proteinExistence type="predicted"/>
<organism evidence="1 2">
    <name type="scientific">Centipeda periodontii DSM 2778</name>
    <dbReference type="NCBI Taxonomy" id="888060"/>
    <lineage>
        <taxon>Bacteria</taxon>
        <taxon>Bacillati</taxon>
        <taxon>Bacillota</taxon>
        <taxon>Negativicutes</taxon>
        <taxon>Selenomonadales</taxon>
        <taxon>Selenomonadaceae</taxon>
        <taxon>Centipeda</taxon>
    </lineage>
</organism>
<dbReference type="HOGENOM" id="CLU_3059839_0_0_9"/>
<sequence length="53" mass="6036">MQTVPAMRDEILKTEGYSDVLKKGRDIIEKKNFGKVIDDNIYVFSISIGGDMR</sequence>
<name>F5RQ89_9FIRM</name>